<keyword evidence="4" id="KW-1185">Reference proteome</keyword>
<dbReference type="PANTHER" id="PTHR13832">
    <property type="entry name" value="PROTEIN PHOSPHATASE 2C"/>
    <property type="match status" value="1"/>
</dbReference>
<dbReference type="Gene3D" id="3.60.40.10">
    <property type="entry name" value="PPM-type phosphatase domain"/>
    <property type="match status" value="1"/>
</dbReference>
<dbReference type="AlphaFoldDB" id="A0A9Q0ALV5"/>
<dbReference type="PANTHER" id="PTHR13832:SF792">
    <property type="entry name" value="GM14286P"/>
    <property type="match status" value="1"/>
</dbReference>
<dbReference type="GO" id="GO:0004741">
    <property type="term" value="F:[pyruvate dehydrogenase (acetyl-transferring)]-phosphatase activity"/>
    <property type="evidence" value="ECO:0007669"/>
    <property type="project" value="TreeGrafter"/>
</dbReference>
<dbReference type="PROSITE" id="PS51746">
    <property type="entry name" value="PPM_2"/>
    <property type="match status" value="1"/>
</dbReference>
<dbReference type="SMART" id="SM00332">
    <property type="entry name" value="PP2Cc"/>
    <property type="match status" value="1"/>
</dbReference>
<evidence type="ECO:0000259" key="2">
    <source>
        <dbReference type="PROSITE" id="PS51746"/>
    </source>
</evidence>
<proteinExistence type="predicted"/>
<feature type="domain" description="PPM-type phosphatase" evidence="2">
    <location>
        <begin position="150"/>
        <end position="511"/>
    </location>
</feature>
<dbReference type="EMBL" id="JAFIMR010000025">
    <property type="protein sequence ID" value="KAI1863572.1"/>
    <property type="molecule type" value="Genomic_DNA"/>
</dbReference>
<organism evidence="3 4">
    <name type="scientific">Neoarthrinium moseri</name>
    <dbReference type="NCBI Taxonomy" id="1658444"/>
    <lineage>
        <taxon>Eukaryota</taxon>
        <taxon>Fungi</taxon>
        <taxon>Dikarya</taxon>
        <taxon>Ascomycota</taxon>
        <taxon>Pezizomycotina</taxon>
        <taxon>Sordariomycetes</taxon>
        <taxon>Xylariomycetidae</taxon>
        <taxon>Amphisphaeriales</taxon>
        <taxon>Apiosporaceae</taxon>
        <taxon>Neoarthrinium</taxon>
    </lineage>
</organism>
<dbReference type="CDD" id="cd00143">
    <property type="entry name" value="PP2Cc"/>
    <property type="match status" value="1"/>
</dbReference>
<dbReference type="OrthoDB" id="420076at2759"/>
<sequence>MRFQIATKSQLRGSKYLLSSGLPARSSARVGRCIPVGFWSSSSSQSGQISSSPEITGSSSSGSRSGFPYRKLATGSVWVIIGYWANSLLHTQREGDEYPAVPTTDQLRESITGAAAACEDAVTKILNQEAFGWSNSLNSPGPVGAYHAVRVGSSSPVEDRLIHGVITSDYGLISSSWNAWGVFDGHAGSQTAELLTKQLLPTVQQALQHLPATASNEVVESTIKNAFVSLDDRIVKGALELAVSNVPYQDRVASLAQAYAGSCALLSLLDPTTRILRVACVGDSRAVLGQKQTNEEWIAIPLSVDQTGSNEDEIARINSEHPGENDIFKGGRVLGIMVSRGFGDARHKWDAGTLQELSKQYDGFAPLPPSKYTVKTPPYLTAEPVITTTQLDEKAPAFLIMASDGFWDRVTNDQAVNLVSRWIELRDRGELRKPISVTDHGRFDLEKHRQGSSGFRYTEDRATFQDENVAVHLVRNALGGNFHEMVAGTLAVGPPFSRELRDDITVQVVFFPSK</sequence>
<gene>
    <name evidence="3" type="ORF">JX265_008789</name>
</gene>
<protein>
    <recommendedName>
        <fullName evidence="2">PPM-type phosphatase domain-containing protein</fullName>
    </recommendedName>
</protein>
<dbReference type="InterPro" id="IPR015655">
    <property type="entry name" value="PP2C"/>
</dbReference>
<evidence type="ECO:0000256" key="1">
    <source>
        <dbReference type="SAM" id="MobiDB-lite"/>
    </source>
</evidence>
<dbReference type="InterPro" id="IPR036457">
    <property type="entry name" value="PPM-type-like_dom_sf"/>
</dbReference>
<comment type="caution">
    <text evidence="3">The sequence shown here is derived from an EMBL/GenBank/DDBJ whole genome shotgun (WGS) entry which is preliminary data.</text>
</comment>
<name>A0A9Q0ALV5_9PEZI</name>
<feature type="region of interest" description="Disordered" evidence="1">
    <location>
        <begin position="40"/>
        <end position="65"/>
    </location>
</feature>
<dbReference type="GO" id="GO:0005739">
    <property type="term" value="C:mitochondrion"/>
    <property type="evidence" value="ECO:0007669"/>
    <property type="project" value="TreeGrafter"/>
</dbReference>
<dbReference type="Pfam" id="PF00481">
    <property type="entry name" value="PP2C"/>
    <property type="match status" value="1"/>
</dbReference>
<evidence type="ECO:0000313" key="3">
    <source>
        <dbReference type="EMBL" id="KAI1863572.1"/>
    </source>
</evidence>
<dbReference type="SUPFAM" id="SSF81606">
    <property type="entry name" value="PP2C-like"/>
    <property type="match status" value="1"/>
</dbReference>
<accession>A0A9Q0ALV5</accession>
<dbReference type="Proteomes" id="UP000829685">
    <property type="component" value="Unassembled WGS sequence"/>
</dbReference>
<evidence type="ECO:0000313" key="4">
    <source>
        <dbReference type="Proteomes" id="UP000829685"/>
    </source>
</evidence>
<dbReference type="InterPro" id="IPR001932">
    <property type="entry name" value="PPM-type_phosphatase-like_dom"/>
</dbReference>
<reference evidence="3" key="1">
    <citation type="submission" date="2021-03" db="EMBL/GenBank/DDBJ databases">
        <title>Revisited historic fungal species revealed as producer of novel bioactive compounds through whole genome sequencing and comparative genomics.</title>
        <authorList>
            <person name="Vignolle G.A."/>
            <person name="Hochenegger N."/>
            <person name="Mach R.L."/>
            <person name="Mach-Aigner A.R."/>
            <person name="Javad Rahimi M."/>
            <person name="Salim K.A."/>
            <person name="Chan C.M."/>
            <person name="Lim L.B.L."/>
            <person name="Cai F."/>
            <person name="Druzhinina I.S."/>
            <person name="U'Ren J.M."/>
            <person name="Derntl C."/>
        </authorList>
    </citation>
    <scope>NUCLEOTIDE SEQUENCE</scope>
    <source>
        <strain evidence="3">TUCIM 5799</strain>
    </source>
</reference>